<dbReference type="Pfam" id="PF01693">
    <property type="entry name" value="Cauli_VI"/>
    <property type="match status" value="1"/>
</dbReference>
<dbReference type="OrthoDB" id="3270804at2759"/>
<dbReference type="AlphaFoldDB" id="A0A9P7D6L9"/>
<feature type="domain" description="Ribonuclease H1 N-terminal" evidence="2">
    <location>
        <begin position="110"/>
        <end position="151"/>
    </location>
</feature>
<accession>A0A9P7D6L9</accession>
<feature type="region of interest" description="Disordered" evidence="1">
    <location>
        <begin position="54"/>
        <end position="74"/>
    </location>
</feature>
<dbReference type="InterPro" id="IPR037056">
    <property type="entry name" value="RNase_H1_N_sf"/>
</dbReference>
<evidence type="ECO:0000313" key="3">
    <source>
        <dbReference type="EMBL" id="KAG1781394.1"/>
    </source>
</evidence>
<protein>
    <recommendedName>
        <fullName evidence="2">Ribonuclease H1 N-terminal domain-containing protein</fullName>
    </recommendedName>
</protein>
<evidence type="ECO:0000256" key="1">
    <source>
        <dbReference type="SAM" id="MobiDB-lite"/>
    </source>
</evidence>
<evidence type="ECO:0000313" key="4">
    <source>
        <dbReference type="Proteomes" id="UP000714275"/>
    </source>
</evidence>
<name>A0A9P7D6L9_9AGAM</name>
<proteinExistence type="predicted"/>
<dbReference type="EMBL" id="JABBWD010000006">
    <property type="protein sequence ID" value="KAG1781394.1"/>
    <property type="molecule type" value="Genomic_DNA"/>
</dbReference>
<comment type="caution">
    <text evidence="3">The sequence shown here is derived from an EMBL/GenBank/DDBJ whole genome shotgun (WGS) entry which is preliminary data.</text>
</comment>
<dbReference type="InterPro" id="IPR009027">
    <property type="entry name" value="Ribosomal_bL9/RNase_H1_N"/>
</dbReference>
<keyword evidence="4" id="KW-1185">Reference proteome</keyword>
<gene>
    <name evidence="3" type="ORF">EV702DRAFT_1193582</name>
</gene>
<evidence type="ECO:0000259" key="2">
    <source>
        <dbReference type="Pfam" id="PF01693"/>
    </source>
</evidence>
<dbReference type="Gene3D" id="3.40.970.10">
    <property type="entry name" value="Ribonuclease H1, N-terminal domain"/>
    <property type="match status" value="1"/>
</dbReference>
<sequence length="167" mass="17676">MIKEQTFSLSELVTIFELLRDQLYLTHTHVEAGTDLPNHLEEALATQISQAGLSISSSNSPADHPEGDELQSVSDTSTLTSGVAAVNTAPPSIAITGASPHGSTSASVRWFVVTVGRETGVFQGWYNVHSHVIGVPGACFGRYSSRASADEAYAQALQDGTVHELPL</sequence>
<dbReference type="SUPFAM" id="SSF55658">
    <property type="entry name" value="L9 N-domain-like"/>
    <property type="match status" value="1"/>
</dbReference>
<reference evidence="3" key="1">
    <citation type="journal article" date="2020" name="New Phytol.">
        <title>Comparative genomics reveals dynamic genome evolution in host specialist ectomycorrhizal fungi.</title>
        <authorList>
            <person name="Lofgren L.A."/>
            <person name="Nguyen N.H."/>
            <person name="Vilgalys R."/>
            <person name="Ruytinx J."/>
            <person name="Liao H.L."/>
            <person name="Branco S."/>
            <person name="Kuo A."/>
            <person name="LaButti K."/>
            <person name="Lipzen A."/>
            <person name="Andreopoulos W."/>
            <person name="Pangilinan J."/>
            <person name="Riley R."/>
            <person name="Hundley H."/>
            <person name="Na H."/>
            <person name="Barry K."/>
            <person name="Grigoriev I.V."/>
            <person name="Stajich J.E."/>
            <person name="Kennedy P.G."/>
        </authorList>
    </citation>
    <scope>NUCLEOTIDE SEQUENCE</scope>
    <source>
        <strain evidence="3">DOB743</strain>
    </source>
</reference>
<dbReference type="InterPro" id="IPR011320">
    <property type="entry name" value="RNase_H1_N"/>
</dbReference>
<dbReference type="Proteomes" id="UP000714275">
    <property type="component" value="Unassembled WGS sequence"/>
</dbReference>
<organism evidence="3 4">
    <name type="scientific">Suillus placidus</name>
    <dbReference type="NCBI Taxonomy" id="48579"/>
    <lineage>
        <taxon>Eukaryota</taxon>
        <taxon>Fungi</taxon>
        <taxon>Dikarya</taxon>
        <taxon>Basidiomycota</taxon>
        <taxon>Agaricomycotina</taxon>
        <taxon>Agaricomycetes</taxon>
        <taxon>Agaricomycetidae</taxon>
        <taxon>Boletales</taxon>
        <taxon>Suillineae</taxon>
        <taxon>Suillaceae</taxon>
        <taxon>Suillus</taxon>
    </lineage>
</organism>